<accession>A0A1W1YLS2</accession>
<keyword evidence="3" id="KW-1185">Reference proteome</keyword>
<dbReference type="RefSeq" id="WP_280173772.1">
    <property type="nucleotide sequence ID" value="NZ_FWXR01000001.1"/>
</dbReference>
<name>A0A1W1YLS2_9HYPH</name>
<protein>
    <recommendedName>
        <fullName evidence="4">General secretion pathway protein K</fullName>
    </recommendedName>
</protein>
<feature type="signal peptide" evidence="1">
    <location>
        <begin position="1"/>
        <end position="16"/>
    </location>
</feature>
<gene>
    <name evidence="2" type="ORF">SAMN06297251_101449</name>
</gene>
<dbReference type="EMBL" id="FWXR01000001">
    <property type="protein sequence ID" value="SMC37073.1"/>
    <property type="molecule type" value="Genomic_DNA"/>
</dbReference>
<reference evidence="2 3" key="1">
    <citation type="submission" date="2017-04" db="EMBL/GenBank/DDBJ databases">
        <authorList>
            <person name="Afonso C.L."/>
            <person name="Miller P.J."/>
            <person name="Scott M.A."/>
            <person name="Spackman E."/>
            <person name="Goraichik I."/>
            <person name="Dimitrov K.M."/>
            <person name="Suarez D.L."/>
            <person name="Swayne D.E."/>
        </authorList>
    </citation>
    <scope>NUCLEOTIDE SEQUENCE [LARGE SCALE GENOMIC DNA]</scope>
    <source>
        <strain evidence="2 3">CGMCC 1.10972</strain>
    </source>
</reference>
<evidence type="ECO:0000313" key="2">
    <source>
        <dbReference type="EMBL" id="SMC37073.1"/>
    </source>
</evidence>
<keyword evidence="1" id="KW-0732">Signal</keyword>
<evidence type="ECO:0000313" key="3">
    <source>
        <dbReference type="Proteomes" id="UP000192656"/>
    </source>
</evidence>
<evidence type="ECO:0000256" key="1">
    <source>
        <dbReference type="SAM" id="SignalP"/>
    </source>
</evidence>
<sequence>MLIVALSLAMVLSLAAATAVTLHNEQQDSRVKVLARRSRQIR</sequence>
<proteinExistence type="predicted"/>
<dbReference type="AlphaFoldDB" id="A0A1W1YLS2"/>
<dbReference type="Proteomes" id="UP000192656">
    <property type="component" value="Unassembled WGS sequence"/>
</dbReference>
<organism evidence="2 3">
    <name type="scientific">Fulvimarina manganoxydans</name>
    <dbReference type="NCBI Taxonomy" id="937218"/>
    <lineage>
        <taxon>Bacteria</taxon>
        <taxon>Pseudomonadati</taxon>
        <taxon>Pseudomonadota</taxon>
        <taxon>Alphaproteobacteria</taxon>
        <taxon>Hyphomicrobiales</taxon>
        <taxon>Aurantimonadaceae</taxon>
        <taxon>Fulvimarina</taxon>
    </lineage>
</organism>
<feature type="chain" id="PRO_5010720743" description="General secretion pathway protein K" evidence="1">
    <location>
        <begin position="17"/>
        <end position="42"/>
    </location>
</feature>
<dbReference type="STRING" id="937218.SAMN06297251_101449"/>
<evidence type="ECO:0008006" key="4">
    <source>
        <dbReference type="Google" id="ProtNLM"/>
    </source>
</evidence>